<protein>
    <submittedName>
        <fullName evidence="2">Uncharacterized protein</fullName>
    </submittedName>
</protein>
<evidence type="ECO:0000256" key="1">
    <source>
        <dbReference type="SAM" id="MobiDB-lite"/>
    </source>
</evidence>
<gene>
    <name evidence="2" type="ORF">C8A05DRAFT_19649</name>
</gene>
<feature type="compositionally biased region" description="Pro residues" evidence="1">
    <location>
        <begin position="8"/>
        <end position="25"/>
    </location>
</feature>
<feature type="region of interest" description="Disordered" evidence="1">
    <location>
        <begin position="77"/>
        <end position="99"/>
    </location>
</feature>
<proteinExistence type="predicted"/>
<reference evidence="2" key="1">
    <citation type="journal article" date="2023" name="Mol. Phylogenet. Evol.">
        <title>Genome-scale phylogeny and comparative genomics of the fungal order Sordariales.</title>
        <authorList>
            <person name="Hensen N."/>
            <person name="Bonometti L."/>
            <person name="Westerberg I."/>
            <person name="Brannstrom I.O."/>
            <person name="Guillou S."/>
            <person name="Cros-Aarteil S."/>
            <person name="Calhoun S."/>
            <person name="Haridas S."/>
            <person name="Kuo A."/>
            <person name="Mondo S."/>
            <person name="Pangilinan J."/>
            <person name="Riley R."/>
            <person name="LaButti K."/>
            <person name="Andreopoulos B."/>
            <person name="Lipzen A."/>
            <person name="Chen C."/>
            <person name="Yan M."/>
            <person name="Daum C."/>
            <person name="Ng V."/>
            <person name="Clum A."/>
            <person name="Steindorff A."/>
            <person name="Ohm R.A."/>
            <person name="Martin F."/>
            <person name="Silar P."/>
            <person name="Natvig D.O."/>
            <person name="Lalanne C."/>
            <person name="Gautier V."/>
            <person name="Ament-Velasquez S.L."/>
            <person name="Kruys A."/>
            <person name="Hutchinson M.I."/>
            <person name="Powell A.J."/>
            <person name="Barry K."/>
            <person name="Miller A.N."/>
            <person name="Grigoriev I.V."/>
            <person name="Debuchy R."/>
            <person name="Gladieux P."/>
            <person name="Hiltunen Thoren M."/>
            <person name="Johannesson H."/>
        </authorList>
    </citation>
    <scope>NUCLEOTIDE SEQUENCE</scope>
    <source>
        <strain evidence="2">CBS 103.79</strain>
    </source>
</reference>
<feature type="region of interest" description="Disordered" evidence="1">
    <location>
        <begin position="1"/>
        <end position="61"/>
    </location>
</feature>
<keyword evidence="3" id="KW-1185">Reference proteome</keyword>
<feature type="compositionally biased region" description="Polar residues" evidence="1">
    <location>
        <begin position="39"/>
        <end position="52"/>
    </location>
</feature>
<dbReference type="AlphaFoldDB" id="A0AAN6RPQ2"/>
<accession>A0AAN6RPQ2</accession>
<evidence type="ECO:0000313" key="3">
    <source>
        <dbReference type="Proteomes" id="UP001303889"/>
    </source>
</evidence>
<comment type="caution">
    <text evidence="2">The sequence shown here is derived from an EMBL/GenBank/DDBJ whole genome shotgun (WGS) entry which is preliminary data.</text>
</comment>
<reference evidence="2" key="2">
    <citation type="submission" date="2023-05" db="EMBL/GenBank/DDBJ databases">
        <authorList>
            <consortium name="Lawrence Berkeley National Laboratory"/>
            <person name="Steindorff A."/>
            <person name="Hensen N."/>
            <person name="Bonometti L."/>
            <person name="Westerberg I."/>
            <person name="Brannstrom I.O."/>
            <person name="Guillou S."/>
            <person name="Cros-Aarteil S."/>
            <person name="Calhoun S."/>
            <person name="Haridas S."/>
            <person name="Kuo A."/>
            <person name="Mondo S."/>
            <person name="Pangilinan J."/>
            <person name="Riley R."/>
            <person name="Labutti K."/>
            <person name="Andreopoulos B."/>
            <person name="Lipzen A."/>
            <person name="Chen C."/>
            <person name="Yanf M."/>
            <person name="Daum C."/>
            <person name="Ng V."/>
            <person name="Clum A."/>
            <person name="Ohm R."/>
            <person name="Martin F."/>
            <person name="Silar P."/>
            <person name="Natvig D."/>
            <person name="Lalanne C."/>
            <person name="Gautier V."/>
            <person name="Ament-Velasquez S.L."/>
            <person name="Kruys A."/>
            <person name="Hutchinson M.I."/>
            <person name="Powell A.J."/>
            <person name="Barry K."/>
            <person name="Miller A.N."/>
            <person name="Grigoriev I.V."/>
            <person name="Debuchy R."/>
            <person name="Gladieux P."/>
            <person name="Thoren M.H."/>
            <person name="Johannesson H."/>
        </authorList>
    </citation>
    <scope>NUCLEOTIDE SEQUENCE</scope>
    <source>
        <strain evidence="2">CBS 103.79</strain>
    </source>
</reference>
<dbReference type="Proteomes" id="UP001303889">
    <property type="component" value="Unassembled WGS sequence"/>
</dbReference>
<evidence type="ECO:0000313" key="2">
    <source>
        <dbReference type="EMBL" id="KAK3897621.1"/>
    </source>
</evidence>
<dbReference type="EMBL" id="MU856113">
    <property type="protein sequence ID" value="KAK3897621.1"/>
    <property type="molecule type" value="Genomic_DNA"/>
</dbReference>
<organism evidence="2 3">
    <name type="scientific">Staphylotrichum tortipilum</name>
    <dbReference type="NCBI Taxonomy" id="2831512"/>
    <lineage>
        <taxon>Eukaryota</taxon>
        <taxon>Fungi</taxon>
        <taxon>Dikarya</taxon>
        <taxon>Ascomycota</taxon>
        <taxon>Pezizomycotina</taxon>
        <taxon>Sordariomycetes</taxon>
        <taxon>Sordariomycetidae</taxon>
        <taxon>Sordariales</taxon>
        <taxon>Chaetomiaceae</taxon>
        <taxon>Staphylotrichum</taxon>
    </lineage>
</organism>
<name>A0AAN6RPQ2_9PEZI</name>
<sequence length="243" mass="25321">MNRSRYIPQPPYGMNPYQPPYPTALPPSGLLPAQLPPSAYTTSQPIPSQQPHSLHGPTALSPPNLWTPSFANGPIIEDLCAPPPPPHLLGMQFPPHQGSMPGGMPMMPQVQGVYPLRHQQHHQHQQNPFGAMQPMQGMTSARVVGTYPPYAGQQHGVGPGEARGMMDGGMGMGAPRVDTGFAGLAAGGMMGGQMGSPSVGGAASPGEGGVHGPMTPVEEMLRGVLGELELGELELGELGELGL</sequence>